<dbReference type="InterPro" id="IPR001633">
    <property type="entry name" value="EAL_dom"/>
</dbReference>
<dbReference type="SMART" id="SM00086">
    <property type="entry name" value="PAC"/>
    <property type="match status" value="1"/>
</dbReference>
<dbReference type="Gene3D" id="3.30.70.270">
    <property type="match status" value="1"/>
</dbReference>
<dbReference type="SMART" id="SM01049">
    <property type="entry name" value="Cache_2"/>
    <property type="match status" value="1"/>
</dbReference>
<dbReference type="FunFam" id="3.30.70.270:FF:000001">
    <property type="entry name" value="Diguanylate cyclase domain protein"/>
    <property type="match status" value="1"/>
</dbReference>
<keyword evidence="2" id="KW-1003">Cell membrane</keyword>
<dbReference type="PROSITE" id="PS50883">
    <property type="entry name" value="EAL"/>
    <property type="match status" value="1"/>
</dbReference>
<dbReference type="NCBIfam" id="TIGR00229">
    <property type="entry name" value="sensory_box"/>
    <property type="match status" value="1"/>
</dbReference>
<feature type="domain" description="PAC" evidence="9">
    <location>
        <begin position="474"/>
        <end position="526"/>
    </location>
</feature>
<dbReference type="PROSITE" id="PS50113">
    <property type="entry name" value="PAC"/>
    <property type="match status" value="1"/>
</dbReference>
<evidence type="ECO:0000256" key="4">
    <source>
        <dbReference type="ARBA" id="ARBA00022989"/>
    </source>
</evidence>
<evidence type="ECO:0000259" key="9">
    <source>
        <dbReference type="PROSITE" id="PS50113"/>
    </source>
</evidence>
<dbReference type="CDD" id="cd01948">
    <property type="entry name" value="EAL"/>
    <property type="match status" value="1"/>
</dbReference>
<dbReference type="PROSITE" id="PS50112">
    <property type="entry name" value="PAS"/>
    <property type="match status" value="1"/>
</dbReference>
<evidence type="ECO:0000256" key="2">
    <source>
        <dbReference type="ARBA" id="ARBA00022475"/>
    </source>
</evidence>
<dbReference type="InterPro" id="IPR035965">
    <property type="entry name" value="PAS-like_dom_sf"/>
</dbReference>
<dbReference type="InterPro" id="IPR033480">
    <property type="entry name" value="sCache_2"/>
</dbReference>
<dbReference type="CDD" id="cd01949">
    <property type="entry name" value="GGDEF"/>
    <property type="match status" value="1"/>
</dbReference>
<dbReference type="SMART" id="SM00091">
    <property type="entry name" value="PAS"/>
    <property type="match status" value="1"/>
</dbReference>
<dbReference type="Pfam" id="PF00563">
    <property type="entry name" value="EAL"/>
    <property type="match status" value="1"/>
</dbReference>
<dbReference type="Proteomes" id="UP000580043">
    <property type="component" value="Unassembled WGS sequence"/>
</dbReference>
<dbReference type="InterPro" id="IPR004010">
    <property type="entry name" value="Double_Cache_2"/>
</dbReference>
<organism evidence="12 13">
    <name type="scientific">Zoogloea dura</name>
    <dbReference type="NCBI Taxonomy" id="2728840"/>
    <lineage>
        <taxon>Bacteria</taxon>
        <taxon>Pseudomonadati</taxon>
        <taxon>Pseudomonadota</taxon>
        <taxon>Betaproteobacteria</taxon>
        <taxon>Rhodocyclales</taxon>
        <taxon>Zoogloeaceae</taxon>
        <taxon>Zoogloea</taxon>
    </lineage>
</organism>
<gene>
    <name evidence="12" type="ORF">HHL15_15005</name>
</gene>
<dbReference type="InterPro" id="IPR000700">
    <property type="entry name" value="PAS-assoc_C"/>
</dbReference>
<evidence type="ECO:0000256" key="6">
    <source>
        <dbReference type="ARBA" id="ARBA00051114"/>
    </source>
</evidence>
<evidence type="ECO:0000313" key="12">
    <source>
        <dbReference type="EMBL" id="NML27061.1"/>
    </source>
</evidence>
<protein>
    <submittedName>
        <fullName evidence="12">EAL domain-containing protein</fullName>
    </submittedName>
</protein>
<dbReference type="GO" id="GO:0071111">
    <property type="term" value="F:cyclic-guanylate-specific phosphodiesterase activity"/>
    <property type="evidence" value="ECO:0007669"/>
    <property type="project" value="UniProtKB-EC"/>
</dbReference>
<dbReference type="CDD" id="cd00130">
    <property type="entry name" value="PAS"/>
    <property type="match status" value="1"/>
</dbReference>
<dbReference type="InterPro" id="IPR000014">
    <property type="entry name" value="PAS"/>
</dbReference>
<dbReference type="InterPro" id="IPR043128">
    <property type="entry name" value="Rev_trsase/Diguanyl_cyclase"/>
</dbReference>
<dbReference type="SUPFAM" id="SSF141868">
    <property type="entry name" value="EAL domain-like"/>
    <property type="match status" value="1"/>
</dbReference>
<dbReference type="RefSeq" id="WP_169146603.1">
    <property type="nucleotide sequence ID" value="NZ_JABBGA010000012.1"/>
</dbReference>
<dbReference type="InterPro" id="IPR052155">
    <property type="entry name" value="Biofilm_reg_signaling"/>
</dbReference>
<dbReference type="NCBIfam" id="TIGR00254">
    <property type="entry name" value="GGDEF"/>
    <property type="match status" value="1"/>
</dbReference>
<evidence type="ECO:0000259" key="11">
    <source>
        <dbReference type="PROSITE" id="PS50887"/>
    </source>
</evidence>
<feature type="transmembrane region" description="Helical" evidence="7">
    <location>
        <begin position="355"/>
        <end position="377"/>
    </location>
</feature>
<evidence type="ECO:0000256" key="1">
    <source>
        <dbReference type="ARBA" id="ARBA00004651"/>
    </source>
</evidence>
<dbReference type="EMBL" id="JABBGA010000012">
    <property type="protein sequence ID" value="NML27061.1"/>
    <property type="molecule type" value="Genomic_DNA"/>
</dbReference>
<evidence type="ECO:0000256" key="7">
    <source>
        <dbReference type="SAM" id="Phobius"/>
    </source>
</evidence>
<proteinExistence type="predicted"/>
<dbReference type="InterPro" id="IPR001610">
    <property type="entry name" value="PAC"/>
</dbReference>
<dbReference type="InterPro" id="IPR035919">
    <property type="entry name" value="EAL_sf"/>
</dbReference>
<dbReference type="SMART" id="SM00052">
    <property type="entry name" value="EAL"/>
    <property type="match status" value="1"/>
</dbReference>
<dbReference type="AlphaFoldDB" id="A0A848GC41"/>
<dbReference type="Pfam" id="PF13426">
    <property type="entry name" value="PAS_9"/>
    <property type="match status" value="1"/>
</dbReference>
<dbReference type="FunFam" id="3.20.20.450:FF:000001">
    <property type="entry name" value="Cyclic di-GMP phosphodiesterase yahA"/>
    <property type="match status" value="1"/>
</dbReference>
<evidence type="ECO:0000256" key="5">
    <source>
        <dbReference type="ARBA" id="ARBA00023136"/>
    </source>
</evidence>
<feature type="domain" description="EAL" evidence="10">
    <location>
        <begin position="700"/>
        <end position="954"/>
    </location>
</feature>
<feature type="transmembrane region" description="Helical" evidence="7">
    <location>
        <begin position="15"/>
        <end position="37"/>
    </location>
</feature>
<accession>A0A848GC41</accession>
<keyword evidence="13" id="KW-1185">Reference proteome</keyword>
<feature type="domain" description="GGDEF" evidence="11">
    <location>
        <begin position="558"/>
        <end position="691"/>
    </location>
</feature>
<keyword evidence="3 7" id="KW-0812">Transmembrane</keyword>
<comment type="caution">
    <text evidence="12">The sequence shown here is derived from an EMBL/GenBank/DDBJ whole genome shotgun (WGS) entry which is preliminary data.</text>
</comment>
<dbReference type="PROSITE" id="PS50887">
    <property type="entry name" value="GGDEF"/>
    <property type="match status" value="1"/>
</dbReference>
<feature type="domain" description="PAS" evidence="8">
    <location>
        <begin position="407"/>
        <end position="447"/>
    </location>
</feature>
<keyword evidence="4 7" id="KW-1133">Transmembrane helix</keyword>
<dbReference type="Gene3D" id="3.20.20.450">
    <property type="entry name" value="EAL domain"/>
    <property type="match status" value="1"/>
</dbReference>
<dbReference type="SUPFAM" id="SSF55073">
    <property type="entry name" value="Nucleotide cyclase"/>
    <property type="match status" value="1"/>
</dbReference>
<evidence type="ECO:0000259" key="8">
    <source>
        <dbReference type="PROSITE" id="PS50112"/>
    </source>
</evidence>
<keyword evidence="5 7" id="KW-0472">Membrane</keyword>
<dbReference type="Pfam" id="PF00990">
    <property type="entry name" value="GGDEF"/>
    <property type="match status" value="1"/>
</dbReference>
<dbReference type="InterPro" id="IPR029787">
    <property type="entry name" value="Nucleotide_cyclase"/>
</dbReference>
<dbReference type="GO" id="GO:0005886">
    <property type="term" value="C:plasma membrane"/>
    <property type="evidence" value="ECO:0007669"/>
    <property type="project" value="UniProtKB-SubCell"/>
</dbReference>
<comment type="catalytic activity">
    <reaction evidence="6">
        <text>3',3'-c-di-GMP + H2O = 5'-phosphoguanylyl(3'-&gt;5')guanosine + H(+)</text>
        <dbReference type="Rhea" id="RHEA:24902"/>
        <dbReference type="ChEBI" id="CHEBI:15377"/>
        <dbReference type="ChEBI" id="CHEBI:15378"/>
        <dbReference type="ChEBI" id="CHEBI:58754"/>
        <dbReference type="ChEBI" id="CHEBI:58805"/>
        <dbReference type="EC" id="3.1.4.52"/>
    </reaction>
    <physiologicalReaction direction="left-to-right" evidence="6">
        <dbReference type="Rhea" id="RHEA:24903"/>
    </physiologicalReaction>
</comment>
<dbReference type="PANTHER" id="PTHR44757">
    <property type="entry name" value="DIGUANYLATE CYCLASE DGCP"/>
    <property type="match status" value="1"/>
</dbReference>
<dbReference type="Gene3D" id="3.30.450.20">
    <property type="entry name" value="PAS domain"/>
    <property type="match status" value="3"/>
</dbReference>
<sequence length="954" mass="106838">MKLAITDQSLPRYHLLGTLIVVLTLALTLGGSFMWMAQGEHLQVIQRLEKSFEVKKQERLRTEMAAAIGYLDFVHSRTEAVLKNALQDKVSMAIQTAQGIYAREHGRRPEGEVKRLIIEALRHQRFFDGRGYFFVDDQQGTCILLPIAPALEGSSLWDNRDDRGHYIMRGLVDAARSDPAGGLSRYRWYSPDDPRKMSDKLAFVRLFEPYGWVIGTGDYLYKWEEMRLREGLDRLRAWSFGDTGRFMVMDDEGRMLTPLHGADAERPPLESAVTPQEKATRQRLLSLGRAGGGMAEFPWPGRASDSQETRSALVEVYAPWKIIVVASLVNDEMQAALASEKDSAAAALRARMPQFIGMTVVAAALALGASLLFSRWMSSLFRAYHARIDAHTRTLEKQAGELRLAGHVFESSREGIIITDPETRILAVNPAFTAITGFSSDDVLGRSPGVLRSGYHAPDFYESMWSSIRDTGSWSGEIYNRRKDGHVYPEQISISTVHGPDGEVRHYVGTFLDISERKEAEIRIRHLAEFDTLTQLPNRALLTDRLSQAIALARRSGDKLAVLFIDLDRFKNINDSLGHAMGDRILQEVAARLCLIVRESDTVSRLGGDEFVVLVTGLEHAGNAMPTAQKILASLGRPYQLDDHELQLTPSIGIAIYPDNGSDNESLLKNADAAMYHAKSSGRNNFQFFTPELNQWVTDRLRIENGLRHALEREEMQIHYQPQVDLGSGRIVGCEALLRWYPAEGGPIPPDRFIPVAEETGLIHPIGLWVLDEACRQLAQWDAEGAAEIRMAVNVAVPQLRRHTFVEQVAAILARHRLASGRLEIEVTESVFLDPDAQIRETLHNLTDMGVKLSLDDFGTGYSSLSYLKNFRFDVLKIDRSFVSELARSHDDMTLVRAISSIARDMSLITVAEGIESEEQQRILNELGCNLGQGYLFSRPIPASEFRRLVMPAS</sequence>
<dbReference type="Pfam" id="PF08269">
    <property type="entry name" value="dCache_2"/>
    <property type="match status" value="1"/>
</dbReference>
<dbReference type="SMART" id="SM00267">
    <property type="entry name" value="GGDEF"/>
    <property type="match status" value="1"/>
</dbReference>
<name>A0A848GC41_9RHOO</name>
<evidence type="ECO:0000259" key="10">
    <source>
        <dbReference type="PROSITE" id="PS50883"/>
    </source>
</evidence>
<comment type="subcellular location">
    <subcellularLocation>
        <location evidence="1">Cell membrane</location>
        <topology evidence="1">Multi-pass membrane protein</topology>
    </subcellularLocation>
</comment>
<evidence type="ECO:0000313" key="13">
    <source>
        <dbReference type="Proteomes" id="UP000580043"/>
    </source>
</evidence>
<evidence type="ECO:0000256" key="3">
    <source>
        <dbReference type="ARBA" id="ARBA00022692"/>
    </source>
</evidence>
<dbReference type="GO" id="GO:0071732">
    <property type="term" value="P:cellular response to nitric oxide"/>
    <property type="evidence" value="ECO:0007669"/>
    <property type="project" value="UniProtKB-ARBA"/>
</dbReference>
<reference evidence="12 13" key="1">
    <citation type="submission" date="2020-04" db="EMBL/GenBank/DDBJ databases">
        <title>Zoogloea sp. G-4-1-14 isolated from soil.</title>
        <authorList>
            <person name="Dahal R.H."/>
        </authorList>
    </citation>
    <scope>NUCLEOTIDE SEQUENCE [LARGE SCALE GENOMIC DNA]</scope>
    <source>
        <strain evidence="12 13">G-4-1-14</strain>
    </source>
</reference>
<dbReference type="SUPFAM" id="SSF55785">
    <property type="entry name" value="PYP-like sensor domain (PAS domain)"/>
    <property type="match status" value="1"/>
</dbReference>
<dbReference type="InterPro" id="IPR000160">
    <property type="entry name" value="GGDEF_dom"/>
</dbReference>
<dbReference type="PANTHER" id="PTHR44757:SF2">
    <property type="entry name" value="BIOFILM ARCHITECTURE MAINTENANCE PROTEIN MBAA"/>
    <property type="match status" value="1"/>
</dbReference>